<evidence type="ECO:0000256" key="1">
    <source>
        <dbReference type="SAM" id="MobiDB-lite"/>
    </source>
</evidence>
<proteinExistence type="predicted"/>
<feature type="compositionally biased region" description="Low complexity" evidence="1">
    <location>
        <begin position="99"/>
        <end position="132"/>
    </location>
</feature>
<evidence type="ECO:0000313" key="3">
    <source>
        <dbReference type="Proteomes" id="UP000557566"/>
    </source>
</evidence>
<feature type="region of interest" description="Disordered" evidence="1">
    <location>
        <begin position="38"/>
        <end position="350"/>
    </location>
</feature>
<protein>
    <submittedName>
        <fullName evidence="2">Uncharacterized protein</fullName>
    </submittedName>
</protein>
<dbReference type="Proteomes" id="UP000557566">
    <property type="component" value="Unassembled WGS sequence"/>
</dbReference>
<feature type="region of interest" description="Disordered" evidence="1">
    <location>
        <begin position="1"/>
        <end position="24"/>
    </location>
</feature>
<accession>A0A8H4PKM8</accession>
<feature type="region of interest" description="Disordered" evidence="1">
    <location>
        <begin position="449"/>
        <end position="496"/>
    </location>
</feature>
<gene>
    <name evidence="2" type="ORF">G6O67_008004</name>
</gene>
<feature type="compositionally biased region" description="Polar residues" evidence="1">
    <location>
        <begin position="334"/>
        <end position="343"/>
    </location>
</feature>
<keyword evidence="3" id="KW-1185">Reference proteome</keyword>
<evidence type="ECO:0000313" key="2">
    <source>
        <dbReference type="EMBL" id="KAF4504564.1"/>
    </source>
</evidence>
<name>A0A8H4PKM8_9HYPO</name>
<feature type="compositionally biased region" description="Polar residues" evidence="1">
    <location>
        <begin position="181"/>
        <end position="202"/>
    </location>
</feature>
<reference evidence="2 3" key="1">
    <citation type="journal article" date="2020" name="Genome Biol. Evol.">
        <title>A new high-quality draft genome assembly of the Chinese cordyceps Ophiocordyceps sinensis.</title>
        <authorList>
            <person name="Shu R."/>
            <person name="Zhang J."/>
            <person name="Meng Q."/>
            <person name="Zhang H."/>
            <person name="Zhou G."/>
            <person name="Li M."/>
            <person name="Wu P."/>
            <person name="Zhao Y."/>
            <person name="Chen C."/>
            <person name="Qin Q."/>
        </authorList>
    </citation>
    <scope>NUCLEOTIDE SEQUENCE [LARGE SCALE GENOMIC DNA]</scope>
    <source>
        <strain evidence="2 3">IOZ07</strain>
    </source>
</reference>
<dbReference type="AlphaFoldDB" id="A0A8H4PKM8"/>
<sequence length="496" mass="53373">MPKKDQARPVISCPVGPIKSSRGPDLVRSDRFRIVDGIDDCQDPSATEASSGVTPSMAAKTTRRVSASFSGQERPAASPTVASSSINATTPALAPPAPSSSRFLRRPSFPSFPSFGRSKSSKSLLPTSSTASMLPTGARQAENVHPAPSFKPPVVATPQLPQQASKLPKSRTMNVLHDLRNSISRQNLGSRFNDSRRTPTTSQMPQHPRPHPMPPPSWNPALSQMPQVPRPPALPQTSASSRVSAPSHNPGPPYTSAQLVTPGPSQQHAIRRKPVPSQAPGPSRPPVALRNPGPMPMSRQPSQVSPMPIRKAPSALQPPQANPPGTPKPCSAFSLDSSRSSTPEPDRSQVVEAQPMEYWTGRFSRLNDIYLADDRGPETLLALRSGLLSQHRQHVDPQSVDEDDARHLHIFAQLDFLCATQDAKQSLWEFQQVFARRFHRAIILPEGGSMGGQHQLPVSRLPGNRHSSVEGRGSGPSRPPSSQTMGSNAGGPYGTR</sequence>
<dbReference type="EMBL" id="JAAVMX010000009">
    <property type="protein sequence ID" value="KAF4504564.1"/>
    <property type="molecule type" value="Genomic_DNA"/>
</dbReference>
<feature type="compositionally biased region" description="Polar residues" evidence="1">
    <location>
        <begin position="44"/>
        <end position="54"/>
    </location>
</feature>
<feature type="compositionally biased region" description="Polar residues" evidence="1">
    <location>
        <begin position="80"/>
        <end position="90"/>
    </location>
</feature>
<organism evidence="2 3">
    <name type="scientific">Ophiocordyceps sinensis</name>
    <dbReference type="NCBI Taxonomy" id="72228"/>
    <lineage>
        <taxon>Eukaryota</taxon>
        <taxon>Fungi</taxon>
        <taxon>Dikarya</taxon>
        <taxon>Ascomycota</taxon>
        <taxon>Pezizomycotina</taxon>
        <taxon>Sordariomycetes</taxon>
        <taxon>Hypocreomycetidae</taxon>
        <taxon>Hypocreales</taxon>
        <taxon>Ophiocordycipitaceae</taxon>
        <taxon>Ophiocordyceps</taxon>
    </lineage>
</organism>
<dbReference type="OrthoDB" id="4927171at2759"/>
<feature type="compositionally biased region" description="Polar residues" evidence="1">
    <location>
        <begin position="235"/>
        <end position="247"/>
    </location>
</feature>
<feature type="compositionally biased region" description="Polar residues" evidence="1">
    <location>
        <begin position="255"/>
        <end position="268"/>
    </location>
</feature>
<comment type="caution">
    <text evidence="2">The sequence shown here is derived from an EMBL/GenBank/DDBJ whole genome shotgun (WGS) entry which is preliminary data.</text>
</comment>